<dbReference type="GO" id="GO:0016020">
    <property type="term" value="C:membrane"/>
    <property type="evidence" value="ECO:0007669"/>
    <property type="project" value="UniProtKB-SubCell"/>
</dbReference>
<evidence type="ECO:0000256" key="5">
    <source>
        <dbReference type="ARBA" id="ARBA00038359"/>
    </source>
</evidence>
<keyword evidence="9" id="KW-1185">Reference proteome</keyword>
<protein>
    <recommendedName>
        <fullName evidence="7">Rhodopsin domain-containing protein</fullName>
    </recommendedName>
</protein>
<evidence type="ECO:0000313" key="9">
    <source>
        <dbReference type="Proteomes" id="UP000234275"/>
    </source>
</evidence>
<evidence type="ECO:0000259" key="7">
    <source>
        <dbReference type="Pfam" id="PF20684"/>
    </source>
</evidence>
<feature type="transmembrane region" description="Helical" evidence="6">
    <location>
        <begin position="15"/>
        <end position="38"/>
    </location>
</feature>
<evidence type="ECO:0000256" key="4">
    <source>
        <dbReference type="ARBA" id="ARBA00023136"/>
    </source>
</evidence>
<evidence type="ECO:0000256" key="6">
    <source>
        <dbReference type="SAM" id="Phobius"/>
    </source>
</evidence>
<evidence type="ECO:0000256" key="2">
    <source>
        <dbReference type="ARBA" id="ARBA00022692"/>
    </source>
</evidence>
<dbReference type="RefSeq" id="XP_024710201.1">
    <property type="nucleotide sequence ID" value="XM_024853904.1"/>
</dbReference>
<dbReference type="VEuPathDB" id="FungiDB:P170DRAFT_483688"/>
<keyword evidence="2 6" id="KW-0812">Transmembrane</keyword>
<dbReference type="InterPro" id="IPR049326">
    <property type="entry name" value="Rhodopsin_dom_fungi"/>
</dbReference>
<keyword evidence="3 6" id="KW-1133">Transmembrane helix</keyword>
<feature type="transmembrane region" description="Helical" evidence="6">
    <location>
        <begin position="263"/>
        <end position="285"/>
    </location>
</feature>
<feature type="transmembrane region" description="Helical" evidence="6">
    <location>
        <begin position="100"/>
        <end position="126"/>
    </location>
</feature>
<feature type="transmembrane region" description="Helical" evidence="6">
    <location>
        <begin position="50"/>
        <end position="70"/>
    </location>
</feature>
<dbReference type="STRING" id="1392250.A0A2I2GPU7"/>
<dbReference type="PANTHER" id="PTHR33048:SF47">
    <property type="entry name" value="INTEGRAL MEMBRANE PROTEIN-RELATED"/>
    <property type="match status" value="1"/>
</dbReference>
<evidence type="ECO:0000256" key="3">
    <source>
        <dbReference type="ARBA" id="ARBA00022989"/>
    </source>
</evidence>
<proteinExistence type="inferred from homology"/>
<dbReference type="EMBL" id="MSFO01000001">
    <property type="protein sequence ID" value="PLB54899.1"/>
    <property type="molecule type" value="Genomic_DNA"/>
</dbReference>
<evidence type="ECO:0000313" key="8">
    <source>
        <dbReference type="EMBL" id="PLB54899.1"/>
    </source>
</evidence>
<evidence type="ECO:0000256" key="1">
    <source>
        <dbReference type="ARBA" id="ARBA00004141"/>
    </source>
</evidence>
<organism evidence="8 9">
    <name type="scientific">Aspergillus steynii IBT 23096</name>
    <dbReference type="NCBI Taxonomy" id="1392250"/>
    <lineage>
        <taxon>Eukaryota</taxon>
        <taxon>Fungi</taxon>
        <taxon>Dikarya</taxon>
        <taxon>Ascomycota</taxon>
        <taxon>Pezizomycotina</taxon>
        <taxon>Eurotiomycetes</taxon>
        <taxon>Eurotiomycetidae</taxon>
        <taxon>Eurotiales</taxon>
        <taxon>Aspergillaceae</taxon>
        <taxon>Aspergillus</taxon>
        <taxon>Aspergillus subgen. Circumdati</taxon>
    </lineage>
</organism>
<comment type="caution">
    <text evidence="8">The sequence shown here is derived from an EMBL/GenBank/DDBJ whole genome shotgun (WGS) entry which is preliminary data.</text>
</comment>
<dbReference type="PANTHER" id="PTHR33048">
    <property type="entry name" value="PTH11-LIKE INTEGRAL MEMBRANE PROTEIN (AFU_ORTHOLOGUE AFUA_5G11245)"/>
    <property type="match status" value="1"/>
</dbReference>
<feature type="transmembrane region" description="Helical" evidence="6">
    <location>
        <begin position="138"/>
        <end position="161"/>
    </location>
</feature>
<dbReference type="AlphaFoldDB" id="A0A2I2GPU7"/>
<comment type="similarity">
    <text evidence="5">Belongs to the SAT4 family.</text>
</comment>
<dbReference type="Proteomes" id="UP000234275">
    <property type="component" value="Unassembled WGS sequence"/>
</dbReference>
<comment type="subcellular location">
    <subcellularLocation>
        <location evidence="1">Membrane</location>
        <topology evidence="1">Multi-pass membrane protein</topology>
    </subcellularLocation>
</comment>
<sequence>MAPQDNVGRIPKNAFIASISALLALALLGVLMRFNIRFRLQKQKLKLDDVLLLVAVAFLLLSIIIMYRAVISPMYMVMAMELRLEGVVPPPDIEDISQKYHMWSSICLTTTWCAFSAVKLSFLVFFKRLIDRIPRWQIYWWVITIFTISTLAYGVTVYFIGCPYFFDAREAECSSGHRKRIILIQSVLLMVLDTIGDLLSMRPSINPFLVIPIGIIWKIQVVWSQKIILTCSLCLTVIMIILSIVRVSGLVYRGFIDSIWETYWQFLSAEVGVFLAASIAFRSFFTARSNSRPTPHYSVKRLLKESITGEPTYRQRNNPSNMWLEGSFSELQPLSQNNRAGNITRHRNVLSRAESEDQIAIEAQMRTGHWVGLSGFLCLPFDQTGLADIAPASS</sequence>
<name>A0A2I2GPU7_9EURO</name>
<dbReference type="GeneID" id="36561602"/>
<dbReference type="OrthoDB" id="444631at2759"/>
<accession>A0A2I2GPU7</accession>
<dbReference type="InterPro" id="IPR052337">
    <property type="entry name" value="SAT4-like"/>
</dbReference>
<feature type="transmembrane region" description="Helical" evidence="6">
    <location>
        <begin position="227"/>
        <end position="251"/>
    </location>
</feature>
<reference evidence="8 9" key="1">
    <citation type="submission" date="2016-12" db="EMBL/GenBank/DDBJ databases">
        <title>The genomes of Aspergillus section Nigri reveals drivers in fungal speciation.</title>
        <authorList>
            <consortium name="DOE Joint Genome Institute"/>
            <person name="Vesth T.C."/>
            <person name="Nybo J."/>
            <person name="Theobald S."/>
            <person name="Brandl J."/>
            <person name="Frisvad J.C."/>
            <person name="Nielsen K.F."/>
            <person name="Lyhne E.K."/>
            <person name="Kogle M.E."/>
            <person name="Kuo A."/>
            <person name="Riley R."/>
            <person name="Clum A."/>
            <person name="Nolan M."/>
            <person name="Lipzen A."/>
            <person name="Salamov A."/>
            <person name="Henrissat B."/>
            <person name="Wiebenga A."/>
            <person name="De Vries R.P."/>
            <person name="Grigoriev I.V."/>
            <person name="Mortensen U.H."/>
            <person name="Andersen M.R."/>
            <person name="Baker S.E."/>
        </authorList>
    </citation>
    <scope>NUCLEOTIDE SEQUENCE [LARGE SCALE GENOMIC DNA]</scope>
    <source>
        <strain evidence="8 9">IBT 23096</strain>
    </source>
</reference>
<keyword evidence="4 6" id="KW-0472">Membrane</keyword>
<gene>
    <name evidence="8" type="ORF">P170DRAFT_483688</name>
</gene>
<dbReference type="Pfam" id="PF20684">
    <property type="entry name" value="Fung_rhodopsin"/>
    <property type="match status" value="1"/>
</dbReference>
<feature type="domain" description="Rhodopsin" evidence="7">
    <location>
        <begin position="32"/>
        <end position="285"/>
    </location>
</feature>